<evidence type="ECO:0000259" key="10">
    <source>
        <dbReference type="Pfam" id="PF02875"/>
    </source>
</evidence>
<reference evidence="12" key="1">
    <citation type="submission" date="2023-07" db="EMBL/GenBank/DDBJ databases">
        <authorList>
            <person name="Yang W."/>
            <person name="Chen J."/>
            <person name="Ji P."/>
            <person name="Hu F."/>
        </authorList>
    </citation>
    <scope>NUCLEOTIDE SEQUENCE</scope>
    <source>
        <strain evidence="12">CRE-138-0111</strain>
    </source>
</reference>
<feature type="binding site" evidence="7">
    <location>
        <begin position="158"/>
        <end position="159"/>
    </location>
    <ligand>
        <name>UDP-N-acetyl-alpha-D-muramoyl-L-alanyl-D-glutamate</name>
        <dbReference type="ChEBI" id="CHEBI:83900"/>
    </ligand>
</feature>
<evidence type="ECO:0000259" key="11">
    <source>
        <dbReference type="Pfam" id="PF08245"/>
    </source>
</evidence>
<dbReference type="InterPro" id="IPR035911">
    <property type="entry name" value="MurE/MurF_N"/>
</dbReference>
<evidence type="ECO:0000256" key="7">
    <source>
        <dbReference type="HAMAP-Rule" id="MF_00208"/>
    </source>
</evidence>
<evidence type="ECO:0000256" key="5">
    <source>
        <dbReference type="ARBA" id="ARBA00023306"/>
    </source>
</evidence>
<dbReference type="InterPro" id="IPR036615">
    <property type="entry name" value="Mur_ligase_C_dom_sf"/>
</dbReference>
<feature type="binding site" evidence="7">
    <location>
        <position position="29"/>
    </location>
    <ligand>
        <name>UDP-N-acetyl-alpha-D-muramoyl-L-alanyl-D-glutamate</name>
        <dbReference type="ChEBI" id="CHEBI:83900"/>
    </ligand>
</feature>
<comment type="catalytic activity">
    <reaction evidence="7">
        <text>UDP-N-acetyl-alpha-D-muramoyl-L-alanyl-D-glutamate + meso-2,6-diaminopimelate + ATP = UDP-N-acetyl-alpha-D-muramoyl-L-alanyl-gamma-D-glutamyl-meso-2,6-diaminopimelate + ADP + phosphate + H(+)</text>
        <dbReference type="Rhea" id="RHEA:23676"/>
        <dbReference type="ChEBI" id="CHEBI:15378"/>
        <dbReference type="ChEBI" id="CHEBI:30616"/>
        <dbReference type="ChEBI" id="CHEBI:43474"/>
        <dbReference type="ChEBI" id="CHEBI:57791"/>
        <dbReference type="ChEBI" id="CHEBI:83900"/>
        <dbReference type="ChEBI" id="CHEBI:83905"/>
        <dbReference type="ChEBI" id="CHEBI:456216"/>
        <dbReference type="EC" id="6.3.2.13"/>
    </reaction>
</comment>
<evidence type="ECO:0000256" key="6">
    <source>
        <dbReference type="ARBA" id="ARBA00023316"/>
    </source>
</evidence>
<dbReference type="NCBIfam" id="TIGR01085">
    <property type="entry name" value="murE"/>
    <property type="match status" value="1"/>
</dbReference>
<dbReference type="InterPro" id="IPR005761">
    <property type="entry name" value="UDP-N-AcMur-Glu-dNH2Pim_ligase"/>
</dbReference>
<dbReference type="NCBIfam" id="NF001124">
    <property type="entry name" value="PRK00139.1-2"/>
    <property type="match status" value="1"/>
</dbReference>
<evidence type="ECO:0000256" key="4">
    <source>
        <dbReference type="ARBA" id="ARBA00022984"/>
    </source>
</evidence>
<comment type="pathway">
    <text evidence="7 8">Cell wall biogenesis; peptidoglycan biosynthesis.</text>
</comment>
<dbReference type="Gene3D" id="3.40.1190.10">
    <property type="entry name" value="Mur-like, catalytic domain"/>
    <property type="match status" value="1"/>
</dbReference>
<keyword evidence="7" id="KW-0460">Magnesium</keyword>
<comment type="caution">
    <text evidence="7">Lacks conserved residue(s) required for the propagation of feature annotation.</text>
</comment>
<dbReference type="InterPro" id="IPR000713">
    <property type="entry name" value="Mur_ligase_N"/>
</dbReference>
<name>A0ABT9APK8_9GAMM</name>
<dbReference type="GO" id="GO:0008765">
    <property type="term" value="F:UDP-N-acetylmuramoylalanyl-D-glutamate-2,6-diaminopimelate ligase activity"/>
    <property type="evidence" value="ECO:0007669"/>
    <property type="project" value="UniProtKB-EC"/>
</dbReference>
<dbReference type="PANTHER" id="PTHR23135:SF4">
    <property type="entry name" value="UDP-N-ACETYLMURAMOYL-L-ALANYL-D-GLUTAMATE--2,6-DIAMINOPIMELATE LIGASE MURE HOMOLOG, CHLOROPLASTIC"/>
    <property type="match status" value="1"/>
</dbReference>
<comment type="cofactor">
    <cofactor evidence="7">
        <name>Mg(2+)</name>
        <dbReference type="ChEBI" id="CHEBI:18420"/>
    </cofactor>
</comment>
<feature type="domain" description="Mur ligase C-terminal" evidence="10">
    <location>
        <begin position="341"/>
        <end position="467"/>
    </location>
</feature>
<proteinExistence type="inferred from homology"/>
<feature type="binding site" evidence="7">
    <location>
        <position position="191"/>
    </location>
    <ligand>
        <name>UDP-N-acetyl-alpha-D-muramoyl-L-alanyl-D-glutamate</name>
        <dbReference type="ChEBI" id="CHEBI:83900"/>
    </ligand>
</feature>
<keyword evidence="4 7" id="KW-0573">Peptidoglycan synthesis</keyword>
<keyword evidence="2 7" id="KW-0132">Cell division</keyword>
<comment type="similarity">
    <text evidence="1 7">Belongs to the MurCDEF family. MurE subfamily.</text>
</comment>
<keyword evidence="7" id="KW-0963">Cytoplasm</keyword>
<sequence>MADRNLCDLLSPFGVSIAPVSLREMTLDSRKAASGDLFIAIKGHQSDGRHYIPQAIAQGVSAVIAEAQGEAAEGEVRFIHGVPVIYLHDLNNRLSALAGEFYKHPSTKMKLVGVTGTNGKTTTTQLIAQWAKGLGETSAVMGTVGNGLLGQVTPSENTTGSAVDIQLELTQLLNKKASLTAMEVSSHGLIQGRVAALQFDAAVFTNLSRDHLDYHGDMENYEAAKWLLFSTHNTKSQIINADDDVGLKWLQRLPQACAVTMENRIPNGWQGPWLAATEVEYHDKGATIHFASSWGNGVFESPLMGAFNVSNLLVAMATLLMMDYPLGELMATTSSLSPVCGRMEVFSAPNKPTVVVDYAHTPDALEKALAAARLHCKGQLWCVFGCGGDRDKGKRPLMGAAAEEWADKIVITDDNPRSEDPIDIINDIMAGLLDSSRALAIPGRPEAVTSTILQASPDDVIVIAGKGHEDYQIIGQRKLDYSDRLTVARLLGVIAWSH</sequence>
<dbReference type="InterPro" id="IPR004101">
    <property type="entry name" value="Mur_ligase_C"/>
</dbReference>
<evidence type="ECO:0000256" key="2">
    <source>
        <dbReference type="ARBA" id="ARBA00022618"/>
    </source>
</evidence>
<feature type="binding site" evidence="7">
    <location>
        <position position="185"/>
    </location>
    <ligand>
        <name>UDP-N-acetyl-alpha-D-muramoyl-L-alanyl-D-glutamate</name>
        <dbReference type="ChEBI" id="CHEBI:83900"/>
    </ligand>
</feature>
<evidence type="ECO:0000256" key="3">
    <source>
        <dbReference type="ARBA" id="ARBA00022960"/>
    </source>
</evidence>
<keyword evidence="5 7" id="KW-0131">Cell cycle</keyword>
<feature type="binding site" evidence="7">
    <location>
        <position position="193"/>
    </location>
    <ligand>
        <name>UDP-N-acetyl-alpha-D-muramoyl-L-alanyl-D-glutamate</name>
        <dbReference type="ChEBI" id="CHEBI:83900"/>
    </ligand>
</feature>
<feature type="binding site" evidence="7">
    <location>
        <begin position="414"/>
        <end position="417"/>
    </location>
    <ligand>
        <name>meso-2,6-diaminopimelate</name>
        <dbReference type="ChEBI" id="CHEBI:57791"/>
    </ligand>
</feature>
<keyword evidence="7" id="KW-0067">ATP-binding</keyword>
<dbReference type="SUPFAM" id="SSF53244">
    <property type="entry name" value="MurD-like peptide ligases, peptide-binding domain"/>
    <property type="match status" value="1"/>
</dbReference>
<feature type="binding site" evidence="7">
    <location>
        <position position="157"/>
    </location>
    <ligand>
        <name>UDP-N-acetyl-alpha-D-muramoyl-L-alanyl-D-glutamate</name>
        <dbReference type="ChEBI" id="CHEBI:83900"/>
    </ligand>
</feature>
<dbReference type="Pfam" id="PF02875">
    <property type="entry name" value="Mur_ligase_C"/>
    <property type="match status" value="1"/>
</dbReference>
<feature type="binding site" evidence="7">
    <location>
        <position position="27"/>
    </location>
    <ligand>
        <name>UDP-N-acetyl-alpha-D-muramoyl-L-alanyl-D-glutamate</name>
        <dbReference type="ChEBI" id="CHEBI:83900"/>
    </ligand>
</feature>
<dbReference type="InterPro" id="IPR036565">
    <property type="entry name" value="Mur-like_cat_sf"/>
</dbReference>
<feature type="binding site" evidence="7">
    <location>
        <begin position="116"/>
        <end position="122"/>
    </location>
    <ligand>
        <name>ATP</name>
        <dbReference type="ChEBI" id="CHEBI:30616"/>
    </ligand>
</feature>
<keyword evidence="13" id="KW-1185">Reference proteome</keyword>
<feature type="binding site" evidence="7">
    <location>
        <position position="469"/>
    </location>
    <ligand>
        <name>meso-2,6-diaminopimelate</name>
        <dbReference type="ChEBI" id="CHEBI:57791"/>
    </ligand>
</feature>
<keyword evidence="3 7" id="KW-0133">Cell shape</keyword>
<keyword evidence="6 7" id="KW-0961">Cell wall biogenesis/degradation</keyword>
<comment type="caution">
    <text evidence="12">The sequence shown here is derived from an EMBL/GenBank/DDBJ whole genome shotgun (WGS) entry which is preliminary data.</text>
</comment>
<feature type="domain" description="Mur ligase N-terminal catalytic" evidence="9">
    <location>
        <begin position="24"/>
        <end position="102"/>
    </location>
</feature>
<dbReference type="Gene3D" id="3.40.1390.10">
    <property type="entry name" value="MurE/MurF, N-terminal domain"/>
    <property type="match status" value="1"/>
</dbReference>
<evidence type="ECO:0000313" key="12">
    <source>
        <dbReference type="EMBL" id="MDO7856264.1"/>
    </source>
</evidence>
<dbReference type="NCBIfam" id="NF001126">
    <property type="entry name" value="PRK00139.1-4"/>
    <property type="match status" value="1"/>
</dbReference>
<organism evidence="12 13">
    <name type="scientific">Providencia huashanensis</name>
    <dbReference type="NCBI Taxonomy" id="3037798"/>
    <lineage>
        <taxon>Bacteria</taxon>
        <taxon>Pseudomonadati</taxon>
        <taxon>Pseudomonadota</taxon>
        <taxon>Gammaproteobacteria</taxon>
        <taxon>Enterobacterales</taxon>
        <taxon>Morganellaceae</taxon>
        <taxon>Providencia</taxon>
    </lineage>
</organism>
<feature type="domain" description="Mur ligase central" evidence="11">
    <location>
        <begin position="114"/>
        <end position="318"/>
    </location>
</feature>
<dbReference type="PANTHER" id="PTHR23135">
    <property type="entry name" value="MUR LIGASE FAMILY MEMBER"/>
    <property type="match status" value="1"/>
</dbReference>
<evidence type="ECO:0000256" key="1">
    <source>
        <dbReference type="ARBA" id="ARBA00005898"/>
    </source>
</evidence>
<evidence type="ECO:0000313" key="13">
    <source>
        <dbReference type="Proteomes" id="UP001176478"/>
    </source>
</evidence>
<feature type="modified residue" description="N6-carboxylysine" evidence="7">
    <location>
        <position position="225"/>
    </location>
</feature>
<dbReference type="SUPFAM" id="SSF63418">
    <property type="entry name" value="MurE/MurF N-terminal domain"/>
    <property type="match status" value="1"/>
</dbReference>
<protein>
    <recommendedName>
        <fullName evidence="7">UDP-N-acetylmuramoyl-L-alanyl-D-glutamate--2,6-diaminopimelate ligase</fullName>
        <ecNumber evidence="7">6.3.2.13</ecNumber>
    </recommendedName>
    <alternativeName>
        <fullName evidence="7">Meso-A2pm-adding enzyme</fullName>
    </alternativeName>
    <alternativeName>
        <fullName evidence="7">Meso-diaminopimelate-adding enzyme</fullName>
    </alternativeName>
    <alternativeName>
        <fullName evidence="7">UDP-MurNAc-L-Ala-D-Glu:meso-diaminopimelate ligase</fullName>
    </alternativeName>
    <alternativeName>
        <fullName evidence="7">UDP-MurNAc-tripeptide synthetase</fullName>
    </alternativeName>
    <alternativeName>
        <fullName evidence="7">UDP-N-acetylmuramyl-tripeptide synthetase</fullName>
    </alternativeName>
</protein>
<dbReference type="HAMAP" id="MF_00208">
    <property type="entry name" value="MurE"/>
    <property type="match status" value="1"/>
</dbReference>
<comment type="PTM">
    <text evidence="7">Carboxylation is probably crucial for Mg(2+) binding and, consequently, for the gamma-phosphate positioning of ATP.</text>
</comment>
<dbReference type="NCBIfam" id="NF001123">
    <property type="entry name" value="PRK00139.1-1"/>
    <property type="match status" value="1"/>
</dbReference>
<dbReference type="Proteomes" id="UP001176478">
    <property type="component" value="Unassembled WGS sequence"/>
</dbReference>
<accession>A0ABT9APK8</accession>
<keyword evidence="7 12" id="KW-0436">Ligase</keyword>
<evidence type="ECO:0000256" key="8">
    <source>
        <dbReference type="RuleBase" id="RU004135"/>
    </source>
</evidence>
<dbReference type="Gene3D" id="3.90.190.20">
    <property type="entry name" value="Mur ligase, C-terminal domain"/>
    <property type="match status" value="1"/>
</dbReference>
<dbReference type="EMBL" id="JAUQTG010000003">
    <property type="protein sequence ID" value="MDO7856264.1"/>
    <property type="molecule type" value="Genomic_DNA"/>
</dbReference>
<feature type="binding site" evidence="7">
    <location>
        <position position="390"/>
    </location>
    <ligand>
        <name>meso-2,6-diaminopimelate</name>
        <dbReference type="ChEBI" id="CHEBI:57791"/>
    </ligand>
</feature>
<dbReference type="SUPFAM" id="SSF53623">
    <property type="entry name" value="MurD-like peptide ligases, catalytic domain"/>
    <property type="match status" value="1"/>
</dbReference>
<dbReference type="Pfam" id="PF08245">
    <property type="entry name" value="Mur_ligase_M"/>
    <property type="match status" value="1"/>
</dbReference>
<gene>
    <name evidence="7 12" type="primary">murE</name>
    <name evidence="12" type="ORF">Q5E86_07815</name>
</gene>
<dbReference type="InterPro" id="IPR013221">
    <property type="entry name" value="Mur_ligase_cen"/>
</dbReference>
<feature type="binding site" evidence="7">
    <location>
        <position position="465"/>
    </location>
    <ligand>
        <name>meso-2,6-diaminopimelate</name>
        <dbReference type="ChEBI" id="CHEBI:57791"/>
    </ligand>
</feature>
<comment type="subcellular location">
    <subcellularLocation>
        <location evidence="7 8">Cytoplasm</location>
    </subcellularLocation>
</comment>
<keyword evidence="7" id="KW-0547">Nucleotide-binding</keyword>
<comment type="function">
    <text evidence="7">Catalyzes the addition of meso-diaminopimelic acid to the nucleotide precursor UDP-N-acetylmuramoyl-L-alanyl-D-glutamate (UMAG) in the biosynthesis of bacterial cell-wall peptidoglycan.</text>
</comment>
<feature type="short sequence motif" description="Meso-diaminopimelate recognition motif" evidence="7">
    <location>
        <begin position="414"/>
        <end position="417"/>
    </location>
</feature>
<reference evidence="12" key="2">
    <citation type="journal article" date="2024" name="Int. J. Antimicrob. Agents">
        <title>Identification of a novel Providencia species showing multi-drug-resistant in three patients with hospital-acquired infection.</title>
        <authorList>
            <person name="Yang W."/>
            <person name="Chen J."/>
            <person name="Yang F."/>
            <person name="Ji P."/>
            <person name="Shen S."/>
            <person name="Yin D."/>
            <person name="Hu F."/>
        </authorList>
    </citation>
    <scope>NUCLEOTIDE SEQUENCE</scope>
    <source>
        <strain evidence="12">CRE-138-0111</strain>
    </source>
</reference>
<dbReference type="Pfam" id="PF01225">
    <property type="entry name" value="Mur_ligase"/>
    <property type="match status" value="1"/>
</dbReference>
<evidence type="ECO:0000259" key="9">
    <source>
        <dbReference type="Pfam" id="PF01225"/>
    </source>
</evidence>
<dbReference type="EC" id="6.3.2.13" evidence="7"/>